<dbReference type="GO" id="GO:0004339">
    <property type="term" value="F:glucan 1,4-alpha-glucosidase activity"/>
    <property type="evidence" value="ECO:0007669"/>
    <property type="project" value="UniProtKB-EC"/>
</dbReference>
<evidence type="ECO:0000256" key="9">
    <source>
        <dbReference type="ARBA" id="ARBA00033473"/>
    </source>
</evidence>
<evidence type="ECO:0000256" key="1">
    <source>
        <dbReference type="ARBA" id="ARBA00001863"/>
    </source>
</evidence>
<dbReference type="Proteomes" id="UP000053611">
    <property type="component" value="Unassembled WGS sequence"/>
</dbReference>
<sequence length="525" mass="57919">MLLGAALPWPLPHLRAIRKTHAALPHHPSAPKLDKWILAEADFAYKRILDNIGPAAGVRDGVVIASPSKGDNSSEPDYFYTWTRDAALTITSLLPSFLPESYLSPWHSVWSTDAPLQRSHTNSDPLLEGLVRSYISFQAKLQRIPNPSGDLWTGGLAEPKFTVSGAPYMGAWGRPQRDGPALRALALIPYAHWLLDRGHSSDLAYVRRALYDSHAIRQPGIVLKNDLEEVANSWHRPSFDLWEEVQTRHLWTDAVARRALQAGARLATRLGDHGASGFYAAQAAKLGEHMQSYYHASKGWRAFDNPGRRTGLDAAILLASLHAGGGNATEDLAPGTMLSSLRQYVLSFAGLYETNSGNWTDGWLVGRYAEDVYDGVGFSGGNPWYITTFAVATTLYRAQRDFAEAGKIDLDDNNAAFWSDVLGPAGHFVQWEAGRWSAGTAGFERAMTALGRVADAFVIKAARTMRGGRMSEQIRGGKGRGARDLTWSYASFLEVKRARDAAKAAWGRAREEARREREALRRPRQ</sequence>
<dbReference type="InterPro" id="IPR000165">
    <property type="entry name" value="Glucoamylase"/>
</dbReference>
<evidence type="ECO:0000256" key="2">
    <source>
        <dbReference type="ARBA" id="ARBA00006188"/>
    </source>
</evidence>
<evidence type="ECO:0000256" key="5">
    <source>
        <dbReference type="ARBA" id="ARBA00023277"/>
    </source>
</evidence>
<dbReference type="InterPro" id="IPR011613">
    <property type="entry name" value="GH15-like"/>
</dbReference>
<dbReference type="Gene3D" id="1.50.10.10">
    <property type="match status" value="1"/>
</dbReference>
<dbReference type="PRINTS" id="PR00736">
    <property type="entry name" value="GLHYDRLASE15"/>
</dbReference>
<dbReference type="SUPFAM" id="SSF48208">
    <property type="entry name" value="Six-hairpin glycosidases"/>
    <property type="match status" value="1"/>
</dbReference>
<feature type="domain" description="GH15-like" evidence="10">
    <location>
        <begin position="42"/>
        <end position="495"/>
    </location>
</feature>
<dbReference type="InterPro" id="IPR008928">
    <property type="entry name" value="6-hairpin_glycosidase_sf"/>
</dbReference>
<reference evidence="11 12" key="1">
    <citation type="submission" date="2015-03" db="EMBL/GenBank/DDBJ databases">
        <title>Genomics and transcriptomics of the oil-accumulating basidiomycete yeast T. oleaginosus allow insights into substrate utilization and the diverse evolutionary trajectories of mating systems in fungi.</title>
        <authorList>
            <consortium name="DOE Joint Genome Institute"/>
            <person name="Kourist R."/>
            <person name="Kracht O."/>
            <person name="Bracharz F."/>
            <person name="Lipzen A."/>
            <person name="Nolan M."/>
            <person name="Ohm R."/>
            <person name="Grigoriev I."/>
            <person name="Sun S."/>
            <person name="Heitman J."/>
            <person name="Bruck T."/>
            <person name="Nowrousian M."/>
        </authorList>
    </citation>
    <scope>NUCLEOTIDE SEQUENCE [LARGE SCALE GENOMIC DNA]</scope>
    <source>
        <strain evidence="11 12">IBC0246</strain>
    </source>
</reference>
<dbReference type="PANTHER" id="PTHR31616">
    <property type="entry name" value="TREHALASE"/>
    <property type="match status" value="1"/>
</dbReference>
<keyword evidence="12" id="KW-1185">Reference proteome</keyword>
<evidence type="ECO:0000313" key="12">
    <source>
        <dbReference type="Proteomes" id="UP000053611"/>
    </source>
</evidence>
<gene>
    <name evidence="11" type="ORF">CC85DRAFT_241547</name>
</gene>
<evidence type="ECO:0000256" key="6">
    <source>
        <dbReference type="ARBA" id="ARBA00023295"/>
    </source>
</evidence>
<keyword evidence="5" id="KW-0119">Carbohydrate metabolism</keyword>
<comment type="similarity">
    <text evidence="2">Belongs to the glycosyl hydrolase 15 family.</text>
</comment>
<dbReference type="EC" id="3.2.1.3" evidence="3"/>
<evidence type="ECO:0000256" key="7">
    <source>
        <dbReference type="ARBA" id="ARBA00023326"/>
    </source>
</evidence>
<dbReference type="PANTHER" id="PTHR31616:SF9">
    <property type="entry name" value="GLUCOAMYLASE, INTRACELLULAR SPORULATION-SPECIFIC"/>
    <property type="match status" value="1"/>
</dbReference>
<keyword evidence="6" id="KW-0326">Glycosidase</keyword>
<dbReference type="Pfam" id="PF00723">
    <property type="entry name" value="Glyco_hydro_15"/>
    <property type="match status" value="1"/>
</dbReference>
<dbReference type="GO" id="GO:0000272">
    <property type="term" value="P:polysaccharide catabolic process"/>
    <property type="evidence" value="ECO:0007669"/>
    <property type="project" value="UniProtKB-KW"/>
</dbReference>
<dbReference type="GeneID" id="28980822"/>
<dbReference type="AlphaFoldDB" id="A0A0J0XVK8"/>
<dbReference type="OrthoDB" id="6123450at2759"/>
<accession>A0A0J0XVK8</accession>
<evidence type="ECO:0000256" key="8">
    <source>
        <dbReference type="ARBA" id="ARBA00033442"/>
    </source>
</evidence>
<name>A0A0J0XVK8_9TREE</name>
<evidence type="ECO:0000313" key="11">
    <source>
        <dbReference type="EMBL" id="KLT45107.1"/>
    </source>
</evidence>
<organism evidence="11 12">
    <name type="scientific">Cutaneotrichosporon oleaginosum</name>
    <dbReference type="NCBI Taxonomy" id="879819"/>
    <lineage>
        <taxon>Eukaryota</taxon>
        <taxon>Fungi</taxon>
        <taxon>Dikarya</taxon>
        <taxon>Basidiomycota</taxon>
        <taxon>Agaricomycotina</taxon>
        <taxon>Tremellomycetes</taxon>
        <taxon>Trichosporonales</taxon>
        <taxon>Trichosporonaceae</taxon>
        <taxon>Cutaneotrichosporon</taxon>
    </lineage>
</organism>
<proteinExistence type="inferred from homology"/>
<keyword evidence="7" id="KW-0624">Polysaccharide degradation</keyword>
<evidence type="ECO:0000259" key="10">
    <source>
        <dbReference type="Pfam" id="PF00723"/>
    </source>
</evidence>
<dbReference type="STRING" id="879819.A0A0J0XVK8"/>
<keyword evidence="4" id="KW-0378">Hydrolase</keyword>
<evidence type="ECO:0000256" key="4">
    <source>
        <dbReference type="ARBA" id="ARBA00022801"/>
    </source>
</evidence>
<dbReference type="GO" id="GO:0000324">
    <property type="term" value="C:fungal-type vacuole"/>
    <property type="evidence" value="ECO:0007669"/>
    <property type="project" value="TreeGrafter"/>
</dbReference>
<dbReference type="RefSeq" id="XP_018281598.1">
    <property type="nucleotide sequence ID" value="XM_018420219.1"/>
</dbReference>
<evidence type="ECO:0000256" key="3">
    <source>
        <dbReference type="ARBA" id="ARBA00012593"/>
    </source>
</evidence>
<dbReference type="InterPro" id="IPR012341">
    <property type="entry name" value="6hp_glycosidase-like_sf"/>
</dbReference>
<dbReference type="EMBL" id="KQ087183">
    <property type="protein sequence ID" value="KLT45107.1"/>
    <property type="molecule type" value="Genomic_DNA"/>
</dbReference>
<comment type="catalytic activity">
    <reaction evidence="1">
        <text>Hydrolysis of terminal (1-&gt;4)-linked alpha-D-glucose residues successively from non-reducing ends of the chains with release of beta-D-glucose.</text>
        <dbReference type="EC" id="3.2.1.3"/>
    </reaction>
</comment>
<protein>
    <recommendedName>
        <fullName evidence="3">glucan 1,4-alpha-glucosidase</fullName>
        <ecNumber evidence="3">3.2.1.3</ecNumber>
    </recommendedName>
    <alternativeName>
        <fullName evidence="9">1,4-alpha-D-glucan glucohydrolase</fullName>
    </alternativeName>
    <alternativeName>
        <fullName evidence="8">Glucan 1,4-alpha-glucosidase</fullName>
    </alternativeName>
</protein>